<keyword evidence="3" id="KW-1185">Reference proteome</keyword>
<evidence type="ECO:0000313" key="2">
    <source>
        <dbReference type="EMBL" id="KIK23243.1"/>
    </source>
</evidence>
<dbReference type="HOGENOM" id="CLU_1457810_0_0_1"/>
<evidence type="ECO:0000256" key="1">
    <source>
        <dbReference type="SAM" id="MobiDB-lite"/>
    </source>
</evidence>
<sequence length="186" mass="19085">MTNEGSAPGPGSEYANAAVQGGRGEVNPVTGLRKTRNNPSGTACTTPICLGRKRVDHNWSNCFQAGGGKAGQAPWQKGKTASAGGQATTTVTAAATPTTSVTSQPTGTQTIASVVVVAIQSPPSNDYFRDLSCAVVEELSEGGTDEGLTSLATATSSTILNSGTTTHLIRDLSFFWTFTHDSTVSM</sequence>
<proteinExistence type="predicted"/>
<feature type="non-terminal residue" evidence="2">
    <location>
        <position position="186"/>
    </location>
</feature>
<reference evidence="2 3" key="1">
    <citation type="submission" date="2014-04" db="EMBL/GenBank/DDBJ databases">
        <authorList>
            <consortium name="DOE Joint Genome Institute"/>
            <person name="Kuo A."/>
            <person name="Kohler A."/>
            <person name="Costa M.D."/>
            <person name="Nagy L.G."/>
            <person name="Floudas D."/>
            <person name="Copeland A."/>
            <person name="Barry K.W."/>
            <person name="Cichocki N."/>
            <person name="Veneault-Fourrey C."/>
            <person name="LaButti K."/>
            <person name="Lindquist E.A."/>
            <person name="Lipzen A."/>
            <person name="Lundell T."/>
            <person name="Morin E."/>
            <person name="Murat C."/>
            <person name="Sun H."/>
            <person name="Tunlid A."/>
            <person name="Henrissat B."/>
            <person name="Grigoriev I.V."/>
            <person name="Hibbett D.S."/>
            <person name="Martin F."/>
            <person name="Nordberg H.P."/>
            <person name="Cantor M.N."/>
            <person name="Hua S.X."/>
        </authorList>
    </citation>
    <scope>NUCLEOTIDE SEQUENCE [LARGE SCALE GENOMIC DNA]</scope>
    <source>
        <strain evidence="2 3">441</strain>
    </source>
</reference>
<dbReference type="AlphaFoldDB" id="A0A0C9ZU87"/>
<dbReference type="OrthoDB" id="413361at2759"/>
<dbReference type="Proteomes" id="UP000054018">
    <property type="component" value="Unassembled WGS sequence"/>
</dbReference>
<dbReference type="EMBL" id="KN833728">
    <property type="protein sequence ID" value="KIK23243.1"/>
    <property type="molecule type" value="Genomic_DNA"/>
</dbReference>
<feature type="region of interest" description="Disordered" evidence="1">
    <location>
        <begin position="1"/>
        <end position="26"/>
    </location>
</feature>
<gene>
    <name evidence="2" type="ORF">PISMIDRAFT_100799</name>
</gene>
<protein>
    <submittedName>
        <fullName evidence="2">Uncharacterized protein</fullName>
    </submittedName>
</protein>
<accession>A0A0C9ZU87</accession>
<evidence type="ECO:0000313" key="3">
    <source>
        <dbReference type="Proteomes" id="UP000054018"/>
    </source>
</evidence>
<name>A0A0C9ZU87_9AGAM</name>
<organism evidence="2 3">
    <name type="scientific">Pisolithus microcarpus 441</name>
    <dbReference type="NCBI Taxonomy" id="765257"/>
    <lineage>
        <taxon>Eukaryota</taxon>
        <taxon>Fungi</taxon>
        <taxon>Dikarya</taxon>
        <taxon>Basidiomycota</taxon>
        <taxon>Agaricomycotina</taxon>
        <taxon>Agaricomycetes</taxon>
        <taxon>Agaricomycetidae</taxon>
        <taxon>Boletales</taxon>
        <taxon>Sclerodermatineae</taxon>
        <taxon>Pisolithaceae</taxon>
        <taxon>Pisolithus</taxon>
    </lineage>
</organism>
<reference evidence="3" key="2">
    <citation type="submission" date="2015-01" db="EMBL/GenBank/DDBJ databases">
        <title>Evolutionary Origins and Diversification of the Mycorrhizal Mutualists.</title>
        <authorList>
            <consortium name="DOE Joint Genome Institute"/>
            <consortium name="Mycorrhizal Genomics Consortium"/>
            <person name="Kohler A."/>
            <person name="Kuo A."/>
            <person name="Nagy L.G."/>
            <person name="Floudas D."/>
            <person name="Copeland A."/>
            <person name="Barry K.W."/>
            <person name="Cichocki N."/>
            <person name="Veneault-Fourrey C."/>
            <person name="LaButti K."/>
            <person name="Lindquist E.A."/>
            <person name="Lipzen A."/>
            <person name="Lundell T."/>
            <person name="Morin E."/>
            <person name="Murat C."/>
            <person name="Riley R."/>
            <person name="Ohm R."/>
            <person name="Sun H."/>
            <person name="Tunlid A."/>
            <person name="Henrissat B."/>
            <person name="Grigoriev I.V."/>
            <person name="Hibbett D.S."/>
            <person name="Martin F."/>
        </authorList>
    </citation>
    <scope>NUCLEOTIDE SEQUENCE [LARGE SCALE GENOMIC DNA]</scope>
    <source>
        <strain evidence="3">441</strain>
    </source>
</reference>